<dbReference type="SUPFAM" id="SSF53448">
    <property type="entry name" value="Nucleotide-diphospho-sugar transferases"/>
    <property type="match status" value="1"/>
</dbReference>
<sequence length="307" mass="33687">MTLALFSRRPRGFPVASAAVSKLGLEETPRLKGISVVVPVRDNPEGLARLGTWWRGLAEDERPLELIVIDDASQQPVEFVAEAVRILQGGGRGPACARNVGWRAAKGPWVAFLDSDCLPAVGWPASFAAGWRGEVAVQGAVRAMGKDWLSSYYESQGVLRPMAWTEDGRPQYLISANCLVHRAALDRVGGFSERFPLAAGEDVDLGLRLSQLGALRWCAEARVTHDFEPSLRAFFRRFLRYGRGNRMLADGQSDSTGDFFSPRPFLPLLRRPENFLLAGLAFAALGVGWLLEGHGIRRSSNDLQEGE</sequence>
<protein>
    <submittedName>
        <fullName evidence="2">Glycosyltransferase like family 2</fullName>
    </submittedName>
</protein>
<evidence type="ECO:0000259" key="1">
    <source>
        <dbReference type="Pfam" id="PF00535"/>
    </source>
</evidence>
<dbReference type="RefSeq" id="WP_090495992.1">
    <property type="nucleotide sequence ID" value="NZ_BJVY01000112.1"/>
</dbReference>
<feature type="domain" description="Glycosyltransferase 2-like" evidence="1">
    <location>
        <begin position="35"/>
        <end position="156"/>
    </location>
</feature>
<dbReference type="InterPro" id="IPR001173">
    <property type="entry name" value="Glyco_trans_2-like"/>
</dbReference>
<proteinExistence type="predicted"/>
<dbReference type="Pfam" id="PF00535">
    <property type="entry name" value="Glycos_transf_2"/>
    <property type="match status" value="1"/>
</dbReference>
<dbReference type="Proteomes" id="UP000198717">
    <property type="component" value="Unassembled WGS sequence"/>
</dbReference>
<dbReference type="PANTHER" id="PTHR43646:SF6">
    <property type="entry name" value="PRE-MYCOFACTOCIN GLYCOSYLTRANSFERASE"/>
    <property type="match status" value="1"/>
</dbReference>
<dbReference type="Gene3D" id="3.90.550.10">
    <property type="entry name" value="Spore Coat Polysaccharide Biosynthesis Protein SpsA, Chain A"/>
    <property type="match status" value="1"/>
</dbReference>
<dbReference type="EMBL" id="FNAJ01000037">
    <property type="protein sequence ID" value="SDF36885.1"/>
    <property type="molecule type" value="Genomic_DNA"/>
</dbReference>
<accession>A0ABY0NFD1</accession>
<reference evidence="2 3" key="1">
    <citation type="submission" date="2016-10" db="EMBL/GenBank/DDBJ databases">
        <authorList>
            <person name="Varghese N."/>
            <person name="Submissions S."/>
        </authorList>
    </citation>
    <scope>NUCLEOTIDE SEQUENCE [LARGE SCALE GENOMIC DNA]</scope>
    <source>
        <strain evidence="2 3">DSM 2260</strain>
    </source>
</reference>
<dbReference type="InterPro" id="IPR029044">
    <property type="entry name" value="Nucleotide-diphossugar_trans"/>
</dbReference>
<organism evidence="2 3">
    <name type="scientific">Myxococcus virescens</name>
    <dbReference type="NCBI Taxonomy" id="83456"/>
    <lineage>
        <taxon>Bacteria</taxon>
        <taxon>Pseudomonadati</taxon>
        <taxon>Myxococcota</taxon>
        <taxon>Myxococcia</taxon>
        <taxon>Myxococcales</taxon>
        <taxon>Cystobacterineae</taxon>
        <taxon>Myxococcaceae</taxon>
        <taxon>Myxococcus</taxon>
    </lineage>
</organism>
<name>A0ABY0NFD1_9BACT</name>
<gene>
    <name evidence="2" type="ORF">SAMN04488504_1373</name>
</gene>
<comment type="caution">
    <text evidence="2">The sequence shown here is derived from an EMBL/GenBank/DDBJ whole genome shotgun (WGS) entry which is preliminary data.</text>
</comment>
<evidence type="ECO:0000313" key="2">
    <source>
        <dbReference type="EMBL" id="SDF36885.1"/>
    </source>
</evidence>
<evidence type="ECO:0000313" key="3">
    <source>
        <dbReference type="Proteomes" id="UP000198717"/>
    </source>
</evidence>
<keyword evidence="3" id="KW-1185">Reference proteome</keyword>
<dbReference type="PANTHER" id="PTHR43646">
    <property type="entry name" value="GLYCOSYLTRANSFERASE"/>
    <property type="match status" value="1"/>
</dbReference>